<protein>
    <recommendedName>
        <fullName evidence="3">BTB domain-containing protein</fullName>
    </recommendedName>
</protein>
<reference evidence="1 2" key="1">
    <citation type="journal article" date="2012" name="Eukaryot. Cell">
        <title>Draft genome sequence of CBS 2479, the standard type strain of Trichosporon asahii.</title>
        <authorList>
            <person name="Yang R.Y."/>
            <person name="Li H.T."/>
            <person name="Zhu H."/>
            <person name="Zhou G.P."/>
            <person name="Wang M."/>
            <person name="Wang L."/>
        </authorList>
    </citation>
    <scope>NUCLEOTIDE SEQUENCE [LARGE SCALE GENOMIC DNA]</scope>
    <source>
        <strain evidence="2">ATCC 90039 / CBS 2479 / JCM 2466 / KCTC 7840 / NCYC 2677 / UAMH 7654</strain>
    </source>
</reference>
<organism evidence="1 2">
    <name type="scientific">Trichosporon asahii var. asahii (strain ATCC 90039 / CBS 2479 / JCM 2466 / KCTC 7840 / NBRC 103889/ NCYC 2677 / UAMH 7654)</name>
    <name type="common">Yeast</name>
    <dbReference type="NCBI Taxonomy" id="1186058"/>
    <lineage>
        <taxon>Eukaryota</taxon>
        <taxon>Fungi</taxon>
        <taxon>Dikarya</taxon>
        <taxon>Basidiomycota</taxon>
        <taxon>Agaricomycotina</taxon>
        <taxon>Tremellomycetes</taxon>
        <taxon>Trichosporonales</taxon>
        <taxon>Trichosporonaceae</taxon>
        <taxon>Trichosporon</taxon>
    </lineage>
</organism>
<comment type="caution">
    <text evidence="1">The sequence shown here is derived from an EMBL/GenBank/DDBJ whole genome shotgun (WGS) entry which is preliminary data.</text>
</comment>
<accession>J5SXE9</accession>
<dbReference type="HOGENOM" id="CLU_1190619_0_0_1"/>
<dbReference type="GeneID" id="25986455"/>
<dbReference type="RefSeq" id="XP_014179646.1">
    <property type="nucleotide sequence ID" value="XM_014324171.1"/>
</dbReference>
<evidence type="ECO:0008006" key="3">
    <source>
        <dbReference type="Google" id="ProtNLM"/>
    </source>
</evidence>
<dbReference type="KEGG" id="tasa:A1Q1_02942"/>
<name>J5SXE9_TRIAS</name>
<gene>
    <name evidence="1" type="ORF">A1Q1_02942</name>
</gene>
<evidence type="ECO:0000313" key="2">
    <source>
        <dbReference type="Proteomes" id="UP000002748"/>
    </source>
</evidence>
<evidence type="ECO:0000313" key="1">
    <source>
        <dbReference type="EMBL" id="EJT48026.1"/>
    </source>
</evidence>
<dbReference type="Proteomes" id="UP000002748">
    <property type="component" value="Unassembled WGS sequence"/>
</dbReference>
<dbReference type="VEuPathDB" id="FungiDB:A1Q1_02942"/>
<sequence>MTDNNEKPLVLSTPKQPEELIYNDKSWSDGSLHLISSDNVLFKVPPYYFLANSVVFRDMDESAASTPIHFTDPNIESSTVLRDVLKLFTDWELPADLTGSLDTRDGELVMRVVCIHQFLTKYDCPGPMKTLKALIAAKRVKKQLTGICDFLFCANIDDVEGCDKCSITEGKLSYHLYRHIPGPYFWALLQTSVSLQKTTRAEATFKGHVSIAQLTFANLLRDRDLNASVLVER</sequence>
<dbReference type="OrthoDB" id="2574774at2759"/>
<dbReference type="EMBL" id="ALBS01000215">
    <property type="protein sequence ID" value="EJT48026.1"/>
    <property type="molecule type" value="Genomic_DNA"/>
</dbReference>
<proteinExistence type="predicted"/>
<dbReference type="AlphaFoldDB" id="J5SXE9"/>